<comment type="caution">
    <text evidence="16">The sequence shown here is derived from an EMBL/GenBank/DDBJ whole genome shotgun (WGS) entry which is preliminary data.</text>
</comment>
<feature type="chain" id="PRO_5021208268" description="Glucosidase II subunit alpha" evidence="11">
    <location>
        <begin position="22"/>
        <end position="968"/>
    </location>
</feature>
<keyword evidence="8 10" id="KW-0326">Glycosidase</keyword>
<feature type="domain" description="Glycoside hydrolase family 31 TIM barrel" evidence="12">
    <location>
        <begin position="373"/>
        <end position="708"/>
    </location>
</feature>
<evidence type="ECO:0000256" key="7">
    <source>
        <dbReference type="ARBA" id="ARBA00023180"/>
    </source>
</evidence>
<proteinExistence type="inferred from homology"/>
<evidence type="ECO:0000259" key="14">
    <source>
        <dbReference type="Pfam" id="PF17137"/>
    </source>
</evidence>
<comment type="similarity">
    <text evidence="3 10">Belongs to the glycosyl hydrolase 31 family.</text>
</comment>
<protein>
    <recommendedName>
        <fullName evidence="9">Glucosidase II subunit alpha</fullName>
    </recommendedName>
</protein>
<evidence type="ECO:0000313" key="16">
    <source>
        <dbReference type="EMBL" id="TEB38144.1"/>
    </source>
</evidence>
<dbReference type="Pfam" id="PF13802">
    <property type="entry name" value="Gal_mutarotas_2"/>
    <property type="match status" value="1"/>
</dbReference>
<dbReference type="EMBL" id="QPFP01000003">
    <property type="protein sequence ID" value="TEB38144.1"/>
    <property type="molecule type" value="Genomic_DNA"/>
</dbReference>
<evidence type="ECO:0000256" key="8">
    <source>
        <dbReference type="ARBA" id="ARBA00023295"/>
    </source>
</evidence>
<dbReference type="InterPro" id="IPR017853">
    <property type="entry name" value="GH"/>
</dbReference>
<dbReference type="GO" id="GO:0090599">
    <property type="term" value="F:alpha-glucosidase activity"/>
    <property type="evidence" value="ECO:0007669"/>
    <property type="project" value="TreeGrafter"/>
</dbReference>
<keyword evidence="17" id="KW-1185">Reference proteome</keyword>
<evidence type="ECO:0000259" key="12">
    <source>
        <dbReference type="Pfam" id="PF01055"/>
    </source>
</evidence>
<dbReference type="InterPro" id="IPR000322">
    <property type="entry name" value="Glyco_hydro_31_TIM"/>
</dbReference>
<keyword evidence="7" id="KW-0325">Glycoprotein</keyword>
<dbReference type="OrthoDB" id="3237269at2759"/>
<evidence type="ECO:0000313" key="17">
    <source>
        <dbReference type="Proteomes" id="UP000298030"/>
    </source>
</evidence>
<dbReference type="Proteomes" id="UP000298030">
    <property type="component" value="Unassembled WGS sequence"/>
</dbReference>
<dbReference type="Pfam" id="PF01055">
    <property type="entry name" value="Glyco_hydro_31_2nd"/>
    <property type="match status" value="1"/>
</dbReference>
<comment type="pathway">
    <text evidence="2">Glycan metabolism; N-glycan metabolism.</text>
</comment>
<sequence length="968" mass="108697">MWARSVLGLVSLALVVQDSLAFKAHDFKTCSQSGFCRRGRALAKRSLETQSWQSPYSIDPSTISIVDGQAVFKAGVKSSLYPDINFGLEVRVQEDGAVRVRMDEVGGLHKRYDEAASWSLIADPKISQSIQWKAGKKDIRAVYGSKKDIGVVITYEPLQITLSRGGKDQVVLNGRGLLHMEHFRKKEEAPAVEATPTPEGGEEQVVVKADNPGAWFEGAEEDALWEETWGQWTDSKPKGPESLSIDISFPNHGVVYGIPQHATRLALPTTTGENAFFSDPYRLYNADVFEHLASSPVSLYGSIPLMHAHSEESTVAVFDLVASETWIDVSHSSDKSTETHWISESGILDLFILPGPDPDAVFAQYAKLTGTAPLPAAFGLGYHQCRWNYVSSEDVRTVQKRFDEENIPVDVLWLDIEYAVDHEYFMWNEKTFPDPVEMVNDVAATGRKMVVIVDPHLKRDSNYPAFTAAQDLKVLVKPKSGEGEYEGWCWPGSSSWVDFFNPAAWDWWKSVFKPYQLEGGSWSWTKSTEDVHIWNDMNEPSVFNGPEITMPKDNIHYGGWEHRDIHNINGMLYSNLTYQAVAARSDPPKRPFVLTRAFYAGSQRFGAMWTGDNMGTWEHMAVGIKMVLANSIGGFSFAGSDVGGFFGNPEPEMLVRWYQVGAMAPFFRAHAHIDTKRREPYLLASPYKDIVYGILRLRYSMLPVWYTAFRETTVTGRPILRPQYVVFPKDKNGFDIDDQYFIGSSGLLVKPVTEKDVTETTVYFSDDQVYYDYFTFATYNGKGSHVKVPAALHQLPLFIRGGSIVSTRERPRRASSLMKYDPFTLRVALSKDGEAKGDLYLDDGETYNHQKGEYVWREFVAAKKTRNSLRISSHDLGSLKPTEAVGDSSLTTYNPKNSYAKTLDEKDVRVEKILVLGLKGNPKSVKVEGTGEDLAFEFMPAMTRAASTLVIKDPRAKITDDWTVLIQY</sequence>
<evidence type="ECO:0000256" key="5">
    <source>
        <dbReference type="ARBA" id="ARBA00022801"/>
    </source>
</evidence>
<dbReference type="PANTHER" id="PTHR22762:SF54">
    <property type="entry name" value="BCDNA.GH04962"/>
    <property type="match status" value="1"/>
</dbReference>
<dbReference type="Gene3D" id="3.20.20.80">
    <property type="entry name" value="Glycosidases"/>
    <property type="match status" value="2"/>
</dbReference>
<dbReference type="Gene3D" id="2.60.40.1760">
    <property type="entry name" value="glycosyl hydrolase (family 31)"/>
    <property type="match status" value="1"/>
</dbReference>
<dbReference type="InterPro" id="IPR025887">
    <property type="entry name" value="Glyco_hydro_31_N_dom"/>
</dbReference>
<dbReference type="Gene3D" id="2.60.40.1180">
    <property type="entry name" value="Golgi alpha-mannosidase II"/>
    <property type="match status" value="2"/>
</dbReference>
<name>A0A4Y7TW24_COPMI</name>
<evidence type="ECO:0000256" key="4">
    <source>
        <dbReference type="ARBA" id="ARBA00022729"/>
    </source>
</evidence>
<dbReference type="AlphaFoldDB" id="A0A4Y7TW24"/>
<feature type="domain" description="DUF5110" evidence="14">
    <location>
        <begin position="823"/>
        <end position="873"/>
    </location>
</feature>
<dbReference type="SUPFAM" id="SSF74650">
    <property type="entry name" value="Galactose mutarotase-like"/>
    <property type="match status" value="1"/>
</dbReference>
<dbReference type="InterPro" id="IPR011013">
    <property type="entry name" value="Gal_mutarotase_sf_dom"/>
</dbReference>
<evidence type="ECO:0000256" key="10">
    <source>
        <dbReference type="RuleBase" id="RU361185"/>
    </source>
</evidence>
<dbReference type="InterPro" id="IPR048395">
    <property type="entry name" value="Glyco_hydro_31_C"/>
</dbReference>
<evidence type="ECO:0000256" key="6">
    <source>
        <dbReference type="ARBA" id="ARBA00022824"/>
    </source>
</evidence>
<dbReference type="Pfam" id="PF21365">
    <property type="entry name" value="Glyco_hydro_31_3rd"/>
    <property type="match status" value="1"/>
</dbReference>
<feature type="domain" description="Glycoside hydrolase family 31 N-terminal" evidence="13">
    <location>
        <begin position="88"/>
        <end position="328"/>
    </location>
</feature>
<comment type="subcellular location">
    <subcellularLocation>
        <location evidence="1">Endoplasmic reticulum</location>
    </subcellularLocation>
</comment>
<gene>
    <name evidence="16" type="ORF">FA13DRAFT_1725782</name>
</gene>
<dbReference type="InterPro" id="IPR033403">
    <property type="entry name" value="DUF5110"/>
</dbReference>
<dbReference type="InterPro" id="IPR013780">
    <property type="entry name" value="Glyco_hydro_b"/>
</dbReference>
<evidence type="ECO:0000256" key="2">
    <source>
        <dbReference type="ARBA" id="ARBA00004833"/>
    </source>
</evidence>
<dbReference type="CDD" id="cd14752">
    <property type="entry name" value="GH31_N"/>
    <property type="match status" value="1"/>
</dbReference>
<keyword evidence="6" id="KW-0256">Endoplasmic reticulum</keyword>
<dbReference type="GO" id="GO:0005975">
    <property type="term" value="P:carbohydrate metabolic process"/>
    <property type="evidence" value="ECO:0007669"/>
    <property type="project" value="InterPro"/>
</dbReference>
<dbReference type="PANTHER" id="PTHR22762">
    <property type="entry name" value="ALPHA-GLUCOSIDASE"/>
    <property type="match status" value="1"/>
</dbReference>
<feature type="domain" description="Glycosyl hydrolase family 31 C-terminal" evidence="15">
    <location>
        <begin position="716"/>
        <end position="805"/>
    </location>
</feature>
<dbReference type="Pfam" id="PF17137">
    <property type="entry name" value="DUF5110"/>
    <property type="match status" value="1"/>
</dbReference>
<evidence type="ECO:0000256" key="3">
    <source>
        <dbReference type="ARBA" id="ARBA00007806"/>
    </source>
</evidence>
<keyword evidence="4 11" id="KW-0732">Signal</keyword>
<organism evidence="16 17">
    <name type="scientific">Coprinellus micaceus</name>
    <name type="common">Glistening ink-cap mushroom</name>
    <name type="synonym">Coprinus micaceus</name>
    <dbReference type="NCBI Taxonomy" id="71717"/>
    <lineage>
        <taxon>Eukaryota</taxon>
        <taxon>Fungi</taxon>
        <taxon>Dikarya</taxon>
        <taxon>Basidiomycota</taxon>
        <taxon>Agaricomycotina</taxon>
        <taxon>Agaricomycetes</taxon>
        <taxon>Agaricomycetidae</taxon>
        <taxon>Agaricales</taxon>
        <taxon>Agaricineae</taxon>
        <taxon>Psathyrellaceae</taxon>
        <taxon>Coprinellus</taxon>
    </lineage>
</organism>
<dbReference type="SUPFAM" id="SSF51011">
    <property type="entry name" value="Glycosyl hydrolase domain"/>
    <property type="match status" value="1"/>
</dbReference>
<feature type="signal peptide" evidence="11">
    <location>
        <begin position="1"/>
        <end position="21"/>
    </location>
</feature>
<keyword evidence="5 10" id="KW-0378">Hydrolase</keyword>
<evidence type="ECO:0000259" key="15">
    <source>
        <dbReference type="Pfam" id="PF21365"/>
    </source>
</evidence>
<dbReference type="CDD" id="cd06603">
    <property type="entry name" value="GH31_GANC_GANAB_alpha"/>
    <property type="match status" value="1"/>
</dbReference>
<dbReference type="GO" id="GO:0006491">
    <property type="term" value="P:N-glycan processing"/>
    <property type="evidence" value="ECO:0007669"/>
    <property type="project" value="TreeGrafter"/>
</dbReference>
<dbReference type="GO" id="GO:0030246">
    <property type="term" value="F:carbohydrate binding"/>
    <property type="evidence" value="ECO:0007669"/>
    <property type="project" value="InterPro"/>
</dbReference>
<evidence type="ECO:0000259" key="13">
    <source>
        <dbReference type="Pfam" id="PF13802"/>
    </source>
</evidence>
<accession>A0A4Y7TW24</accession>
<evidence type="ECO:0000256" key="9">
    <source>
        <dbReference type="ARBA" id="ARBA00042895"/>
    </source>
</evidence>
<evidence type="ECO:0000256" key="11">
    <source>
        <dbReference type="SAM" id="SignalP"/>
    </source>
</evidence>
<dbReference type="STRING" id="71717.A0A4Y7TW24"/>
<reference evidence="16 17" key="1">
    <citation type="journal article" date="2019" name="Nat. Ecol. Evol.">
        <title>Megaphylogeny resolves global patterns of mushroom evolution.</title>
        <authorList>
            <person name="Varga T."/>
            <person name="Krizsan K."/>
            <person name="Foldi C."/>
            <person name="Dima B."/>
            <person name="Sanchez-Garcia M."/>
            <person name="Sanchez-Ramirez S."/>
            <person name="Szollosi G.J."/>
            <person name="Szarkandi J.G."/>
            <person name="Papp V."/>
            <person name="Albert L."/>
            <person name="Andreopoulos W."/>
            <person name="Angelini C."/>
            <person name="Antonin V."/>
            <person name="Barry K.W."/>
            <person name="Bougher N.L."/>
            <person name="Buchanan P."/>
            <person name="Buyck B."/>
            <person name="Bense V."/>
            <person name="Catcheside P."/>
            <person name="Chovatia M."/>
            <person name="Cooper J."/>
            <person name="Damon W."/>
            <person name="Desjardin D."/>
            <person name="Finy P."/>
            <person name="Geml J."/>
            <person name="Haridas S."/>
            <person name="Hughes K."/>
            <person name="Justo A."/>
            <person name="Karasinski D."/>
            <person name="Kautmanova I."/>
            <person name="Kiss B."/>
            <person name="Kocsube S."/>
            <person name="Kotiranta H."/>
            <person name="LaButti K.M."/>
            <person name="Lechner B.E."/>
            <person name="Liimatainen K."/>
            <person name="Lipzen A."/>
            <person name="Lukacs Z."/>
            <person name="Mihaltcheva S."/>
            <person name="Morgado L.N."/>
            <person name="Niskanen T."/>
            <person name="Noordeloos M.E."/>
            <person name="Ohm R.A."/>
            <person name="Ortiz-Santana B."/>
            <person name="Ovrebo C."/>
            <person name="Racz N."/>
            <person name="Riley R."/>
            <person name="Savchenko A."/>
            <person name="Shiryaev A."/>
            <person name="Soop K."/>
            <person name="Spirin V."/>
            <person name="Szebenyi C."/>
            <person name="Tomsovsky M."/>
            <person name="Tulloss R.E."/>
            <person name="Uehling J."/>
            <person name="Grigoriev I.V."/>
            <person name="Vagvolgyi C."/>
            <person name="Papp T."/>
            <person name="Martin F.M."/>
            <person name="Miettinen O."/>
            <person name="Hibbett D.S."/>
            <person name="Nagy L.G."/>
        </authorList>
    </citation>
    <scope>NUCLEOTIDE SEQUENCE [LARGE SCALE GENOMIC DNA]</scope>
    <source>
        <strain evidence="16 17">FP101781</strain>
    </source>
</reference>
<dbReference type="SUPFAM" id="SSF51445">
    <property type="entry name" value="(Trans)glycosidases"/>
    <property type="match status" value="1"/>
</dbReference>
<dbReference type="GO" id="GO:0017177">
    <property type="term" value="C:glucosidase II complex"/>
    <property type="evidence" value="ECO:0007669"/>
    <property type="project" value="TreeGrafter"/>
</dbReference>
<evidence type="ECO:0000256" key="1">
    <source>
        <dbReference type="ARBA" id="ARBA00004240"/>
    </source>
</evidence>